<organism evidence="7 8">
    <name type="scientific">Rhodanobacter denitrificans</name>
    <dbReference type="NCBI Taxonomy" id="666685"/>
    <lineage>
        <taxon>Bacteria</taxon>
        <taxon>Pseudomonadati</taxon>
        <taxon>Pseudomonadota</taxon>
        <taxon>Gammaproteobacteria</taxon>
        <taxon>Lysobacterales</taxon>
        <taxon>Rhodanobacteraceae</taxon>
        <taxon>Rhodanobacter</taxon>
    </lineage>
</organism>
<evidence type="ECO:0000256" key="3">
    <source>
        <dbReference type="ARBA" id="ARBA00022777"/>
    </source>
</evidence>
<gene>
    <name evidence="7" type="ORF">DI564_04125</name>
</gene>
<evidence type="ECO:0000259" key="6">
    <source>
        <dbReference type="PROSITE" id="PS50011"/>
    </source>
</evidence>
<dbReference type="PROSITE" id="PS00107">
    <property type="entry name" value="PROTEIN_KINASE_ATP"/>
    <property type="match status" value="1"/>
</dbReference>
<dbReference type="SUPFAM" id="SSF56112">
    <property type="entry name" value="Protein kinase-like (PK-like)"/>
    <property type="match status" value="1"/>
</dbReference>
<evidence type="ECO:0000313" key="7">
    <source>
        <dbReference type="EMBL" id="PZQ18495.1"/>
    </source>
</evidence>
<dbReference type="Pfam" id="PF00069">
    <property type="entry name" value="Pkinase"/>
    <property type="match status" value="1"/>
</dbReference>
<sequence length="203" mass="21680">MDAPTRERWRRVREAFGALIDLPAQQRAAELAALGAEDAALAADLAALLAQADAAGAPDDAGSAESAAEPAARRAGTVVGGRFRLLDLLGIGGMGEVHLAERTDELDRKVALKLVRGDLPIPAARARREQQILARLSHPHIAALVDAGIGEAGQPWFAMEYVDGARITDWCDRRALDLPARARLFARVCRAVQFARCSSRTAT</sequence>
<dbReference type="InterPro" id="IPR011009">
    <property type="entry name" value="Kinase-like_dom_sf"/>
</dbReference>
<comment type="caution">
    <text evidence="7">The sequence shown here is derived from an EMBL/GenBank/DDBJ whole genome shotgun (WGS) entry which is preliminary data.</text>
</comment>
<dbReference type="AlphaFoldDB" id="A0A2W5KUJ6"/>
<keyword evidence="3" id="KW-0418">Kinase</keyword>
<dbReference type="Proteomes" id="UP000249046">
    <property type="component" value="Unassembled WGS sequence"/>
</dbReference>
<dbReference type="InterPro" id="IPR000719">
    <property type="entry name" value="Prot_kinase_dom"/>
</dbReference>
<feature type="domain" description="Protein kinase" evidence="6">
    <location>
        <begin position="83"/>
        <end position="203"/>
    </location>
</feature>
<dbReference type="InterPro" id="IPR017441">
    <property type="entry name" value="Protein_kinase_ATP_BS"/>
</dbReference>
<evidence type="ECO:0000256" key="1">
    <source>
        <dbReference type="ARBA" id="ARBA00022679"/>
    </source>
</evidence>
<dbReference type="PANTHER" id="PTHR43289">
    <property type="entry name" value="MITOGEN-ACTIVATED PROTEIN KINASE KINASE KINASE 20-RELATED"/>
    <property type="match status" value="1"/>
</dbReference>
<keyword evidence="4 5" id="KW-0067">ATP-binding</keyword>
<evidence type="ECO:0000256" key="2">
    <source>
        <dbReference type="ARBA" id="ARBA00022741"/>
    </source>
</evidence>
<keyword evidence="1" id="KW-0808">Transferase</keyword>
<name>A0A2W5KUJ6_9GAMM</name>
<proteinExistence type="predicted"/>
<keyword evidence="2 5" id="KW-0547">Nucleotide-binding</keyword>
<feature type="binding site" evidence="5">
    <location>
        <position position="113"/>
    </location>
    <ligand>
        <name>ATP</name>
        <dbReference type="ChEBI" id="CHEBI:30616"/>
    </ligand>
</feature>
<dbReference type="EMBL" id="QFPO01000003">
    <property type="protein sequence ID" value="PZQ18495.1"/>
    <property type="molecule type" value="Genomic_DNA"/>
</dbReference>
<dbReference type="Gene3D" id="3.30.200.20">
    <property type="entry name" value="Phosphorylase Kinase, domain 1"/>
    <property type="match status" value="1"/>
</dbReference>
<evidence type="ECO:0000256" key="5">
    <source>
        <dbReference type="PROSITE-ProRule" id="PRU10141"/>
    </source>
</evidence>
<protein>
    <recommendedName>
        <fullName evidence="6">Protein kinase domain-containing protein</fullName>
    </recommendedName>
</protein>
<accession>A0A2W5KUJ6</accession>
<dbReference type="GO" id="GO:0005524">
    <property type="term" value="F:ATP binding"/>
    <property type="evidence" value="ECO:0007669"/>
    <property type="project" value="UniProtKB-UniRule"/>
</dbReference>
<dbReference type="PROSITE" id="PS50011">
    <property type="entry name" value="PROTEIN_KINASE_DOM"/>
    <property type="match status" value="1"/>
</dbReference>
<dbReference type="PANTHER" id="PTHR43289:SF34">
    <property type="entry name" value="SERINE_THREONINE-PROTEIN KINASE YBDM-RELATED"/>
    <property type="match status" value="1"/>
</dbReference>
<reference evidence="7 8" key="1">
    <citation type="submission" date="2017-08" db="EMBL/GenBank/DDBJ databases">
        <title>Infants hospitalized years apart are colonized by the same room-sourced microbial strains.</title>
        <authorList>
            <person name="Brooks B."/>
            <person name="Olm M.R."/>
            <person name="Firek B.A."/>
            <person name="Baker R."/>
            <person name="Thomas B.C."/>
            <person name="Morowitz M.J."/>
            <person name="Banfield J.F."/>
        </authorList>
    </citation>
    <scope>NUCLEOTIDE SEQUENCE [LARGE SCALE GENOMIC DNA]</scope>
    <source>
        <strain evidence="7">S2_005_003_R2_42</strain>
    </source>
</reference>
<dbReference type="GO" id="GO:0004674">
    <property type="term" value="F:protein serine/threonine kinase activity"/>
    <property type="evidence" value="ECO:0007669"/>
    <property type="project" value="TreeGrafter"/>
</dbReference>
<evidence type="ECO:0000256" key="4">
    <source>
        <dbReference type="ARBA" id="ARBA00022840"/>
    </source>
</evidence>
<evidence type="ECO:0000313" key="8">
    <source>
        <dbReference type="Proteomes" id="UP000249046"/>
    </source>
</evidence>